<evidence type="ECO:0000256" key="2">
    <source>
        <dbReference type="ARBA" id="ARBA00022670"/>
    </source>
</evidence>
<dbReference type="PANTHER" id="PTHR43806">
    <property type="entry name" value="PEPTIDASE S8"/>
    <property type="match status" value="1"/>
</dbReference>
<keyword evidence="6" id="KW-0472">Membrane</keyword>
<comment type="similarity">
    <text evidence="1 5">Belongs to the peptidase S8 family.</text>
</comment>
<dbReference type="RefSeq" id="WP_306828746.1">
    <property type="nucleotide sequence ID" value="NZ_JAUSRA010000001.1"/>
</dbReference>
<dbReference type="PROSITE" id="PS51892">
    <property type="entry name" value="SUBTILASE"/>
    <property type="match status" value="1"/>
</dbReference>
<dbReference type="GO" id="GO:0008233">
    <property type="term" value="F:peptidase activity"/>
    <property type="evidence" value="ECO:0007669"/>
    <property type="project" value="UniProtKB-KW"/>
</dbReference>
<keyword evidence="6" id="KW-0812">Transmembrane</keyword>
<evidence type="ECO:0000259" key="7">
    <source>
        <dbReference type="Pfam" id="PF00082"/>
    </source>
</evidence>
<evidence type="ECO:0000256" key="6">
    <source>
        <dbReference type="SAM" id="Phobius"/>
    </source>
</evidence>
<keyword evidence="6" id="KW-1133">Transmembrane helix</keyword>
<keyword evidence="3" id="KW-0378">Hydrolase</keyword>
<dbReference type="GO" id="GO:0006508">
    <property type="term" value="P:proteolysis"/>
    <property type="evidence" value="ECO:0007669"/>
    <property type="project" value="UniProtKB-KW"/>
</dbReference>
<feature type="transmembrane region" description="Helical" evidence="6">
    <location>
        <begin position="427"/>
        <end position="449"/>
    </location>
</feature>
<dbReference type="InterPro" id="IPR050131">
    <property type="entry name" value="Peptidase_S8_subtilisin-like"/>
</dbReference>
<proteinExistence type="inferred from homology"/>
<evidence type="ECO:0000256" key="4">
    <source>
        <dbReference type="ARBA" id="ARBA00022825"/>
    </source>
</evidence>
<dbReference type="InterPro" id="IPR000209">
    <property type="entry name" value="Peptidase_S8/S53_dom"/>
</dbReference>
<dbReference type="PANTHER" id="PTHR43806:SF11">
    <property type="entry name" value="CEREVISIN-RELATED"/>
    <property type="match status" value="1"/>
</dbReference>
<keyword evidence="4" id="KW-0720">Serine protease</keyword>
<evidence type="ECO:0000256" key="5">
    <source>
        <dbReference type="PROSITE-ProRule" id="PRU01240"/>
    </source>
</evidence>
<keyword evidence="2 8" id="KW-0645">Protease</keyword>
<organism evidence="8 9">
    <name type="scientific">Catenuloplanes nepalensis</name>
    <dbReference type="NCBI Taxonomy" id="587533"/>
    <lineage>
        <taxon>Bacteria</taxon>
        <taxon>Bacillati</taxon>
        <taxon>Actinomycetota</taxon>
        <taxon>Actinomycetes</taxon>
        <taxon>Micromonosporales</taxon>
        <taxon>Micromonosporaceae</taxon>
        <taxon>Catenuloplanes</taxon>
    </lineage>
</organism>
<dbReference type="PRINTS" id="PR00723">
    <property type="entry name" value="SUBTILISIN"/>
</dbReference>
<sequence length="458" mass="45366">MGRLSRVWSAAGALVVAVAVLLPAGPGRAAAPDESRYLKYYEVRSPESLSALADRFLDDPGRADDIYHLNADRTQPDGGRVTGAGQELKAGWVLVLPWDATGDGIRYGVLPGSGASPSPSPGKPGPGCAAIASTGGGSDWAYVTLAPDEAWARGTGEGVLVGVVDSGVDGDLPALAGRVPQGADVTNGTSGGDVDCLGSGTGMAAIIAARADGSDGSISGVAPGATILPVRVVATSDVADPAVAATGIQVAVSAGATVIALGSYVDVSDDAVAAAITDAIDHDVVIVCPAPAGDEGAEAGPQRPGLLRVGGVGPDEQPAESYLPGGVDVTAPGIDVRTYAPGGAGPRAGSGTQYAVAFVAGTAALVRGALPDLTAEQVTRRIGSTASPGAQAPRDDATGFGMVNPRSAVMVTLAGEATPLSADGAPAAYRTAVLAVVLVVLVAAVWLLVWRVRRFMTA</sequence>
<reference evidence="8 9" key="1">
    <citation type="submission" date="2023-07" db="EMBL/GenBank/DDBJ databases">
        <title>Sequencing the genomes of 1000 actinobacteria strains.</title>
        <authorList>
            <person name="Klenk H.-P."/>
        </authorList>
    </citation>
    <scope>NUCLEOTIDE SEQUENCE [LARGE SCALE GENOMIC DNA]</scope>
    <source>
        <strain evidence="8 9">DSM 44710</strain>
    </source>
</reference>
<comment type="caution">
    <text evidence="8">The sequence shown here is derived from an EMBL/GenBank/DDBJ whole genome shotgun (WGS) entry which is preliminary data.</text>
</comment>
<accession>A0ABT9MQJ1</accession>
<protein>
    <submittedName>
        <fullName evidence="8">Subtilisin family serine protease</fullName>
    </submittedName>
</protein>
<dbReference type="InterPro" id="IPR015500">
    <property type="entry name" value="Peptidase_S8_subtilisin-rel"/>
</dbReference>
<dbReference type="InterPro" id="IPR023827">
    <property type="entry name" value="Peptidase_S8_Asp-AS"/>
</dbReference>
<comment type="caution">
    <text evidence="5">Lacks conserved residue(s) required for the propagation of feature annotation.</text>
</comment>
<dbReference type="EMBL" id="JAUSRA010000001">
    <property type="protein sequence ID" value="MDP9793669.1"/>
    <property type="molecule type" value="Genomic_DNA"/>
</dbReference>
<gene>
    <name evidence="8" type="ORF">J2S43_002181</name>
</gene>
<dbReference type="InterPro" id="IPR036852">
    <property type="entry name" value="Peptidase_S8/S53_dom_sf"/>
</dbReference>
<evidence type="ECO:0000256" key="3">
    <source>
        <dbReference type="ARBA" id="ARBA00022801"/>
    </source>
</evidence>
<feature type="domain" description="Peptidase S8/S53" evidence="7">
    <location>
        <begin position="156"/>
        <end position="401"/>
    </location>
</feature>
<dbReference type="Gene3D" id="3.40.50.200">
    <property type="entry name" value="Peptidase S8/S53 domain"/>
    <property type="match status" value="1"/>
</dbReference>
<dbReference type="Pfam" id="PF00082">
    <property type="entry name" value="Peptidase_S8"/>
    <property type="match status" value="1"/>
</dbReference>
<dbReference type="Proteomes" id="UP001240984">
    <property type="component" value="Unassembled WGS sequence"/>
</dbReference>
<evidence type="ECO:0000313" key="8">
    <source>
        <dbReference type="EMBL" id="MDP9793669.1"/>
    </source>
</evidence>
<keyword evidence="9" id="KW-1185">Reference proteome</keyword>
<name>A0ABT9MQJ1_9ACTN</name>
<evidence type="ECO:0000256" key="1">
    <source>
        <dbReference type="ARBA" id="ARBA00011073"/>
    </source>
</evidence>
<dbReference type="PROSITE" id="PS00136">
    <property type="entry name" value="SUBTILASE_ASP"/>
    <property type="match status" value="1"/>
</dbReference>
<dbReference type="SUPFAM" id="SSF52743">
    <property type="entry name" value="Subtilisin-like"/>
    <property type="match status" value="1"/>
</dbReference>
<evidence type="ECO:0000313" key="9">
    <source>
        <dbReference type="Proteomes" id="UP001240984"/>
    </source>
</evidence>